<keyword evidence="2" id="KW-1185">Reference proteome</keyword>
<name>A0A852U0E2_9ACTN</name>
<gene>
    <name evidence="1" type="ORF">HDA32_003593</name>
</gene>
<dbReference type="AlphaFoldDB" id="A0A852U0E2"/>
<proteinExistence type="predicted"/>
<sequence>MPIDTASSRSRPRRVYARCPLGRTIAAAVPHLGGGSRSGAVAVRNATGVAAGAAEGASR</sequence>
<comment type="caution">
    <text evidence="1">The sequence shown here is derived from an EMBL/GenBank/DDBJ whole genome shotgun (WGS) entry which is preliminary data.</text>
</comment>
<evidence type="ECO:0000313" key="2">
    <source>
        <dbReference type="Proteomes" id="UP000589036"/>
    </source>
</evidence>
<accession>A0A852U0E2</accession>
<organism evidence="1 2">
    <name type="scientific">Spinactinospora alkalitolerans</name>
    <dbReference type="NCBI Taxonomy" id="687207"/>
    <lineage>
        <taxon>Bacteria</taxon>
        <taxon>Bacillati</taxon>
        <taxon>Actinomycetota</taxon>
        <taxon>Actinomycetes</taxon>
        <taxon>Streptosporangiales</taxon>
        <taxon>Nocardiopsidaceae</taxon>
        <taxon>Spinactinospora</taxon>
    </lineage>
</organism>
<dbReference type="EMBL" id="JACCCC010000001">
    <property type="protein sequence ID" value="NYE48473.1"/>
    <property type="molecule type" value="Genomic_DNA"/>
</dbReference>
<protein>
    <submittedName>
        <fullName evidence="1">Uncharacterized protein</fullName>
    </submittedName>
</protein>
<reference evidence="1 2" key="1">
    <citation type="submission" date="2020-07" db="EMBL/GenBank/DDBJ databases">
        <title>Sequencing the genomes of 1000 actinobacteria strains.</title>
        <authorList>
            <person name="Klenk H.-P."/>
        </authorList>
    </citation>
    <scope>NUCLEOTIDE SEQUENCE [LARGE SCALE GENOMIC DNA]</scope>
    <source>
        <strain evidence="1 2">CXB654</strain>
    </source>
</reference>
<dbReference type="Proteomes" id="UP000589036">
    <property type="component" value="Unassembled WGS sequence"/>
</dbReference>
<evidence type="ECO:0000313" key="1">
    <source>
        <dbReference type="EMBL" id="NYE48473.1"/>
    </source>
</evidence>